<dbReference type="InterPro" id="IPR028098">
    <property type="entry name" value="Glyco_trans_4-like_N"/>
</dbReference>
<gene>
    <name evidence="3" type="ORF">HMPREF9710_05138</name>
</gene>
<proteinExistence type="predicted"/>
<feature type="domain" description="Glycosyl transferase family 1" evidence="1">
    <location>
        <begin position="209"/>
        <end position="379"/>
    </location>
</feature>
<evidence type="ECO:0000259" key="1">
    <source>
        <dbReference type="Pfam" id="PF00534"/>
    </source>
</evidence>
<organism evidence="3 4">
    <name type="scientific">Massilia timonae CCUG 45783</name>
    <dbReference type="NCBI Taxonomy" id="883126"/>
    <lineage>
        <taxon>Bacteria</taxon>
        <taxon>Pseudomonadati</taxon>
        <taxon>Pseudomonadota</taxon>
        <taxon>Betaproteobacteria</taxon>
        <taxon>Burkholderiales</taxon>
        <taxon>Oxalobacteraceae</taxon>
        <taxon>Telluria group</taxon>
        <taxon>Massilia</taxon>
    </lineage>
</organism>
<dbReference type="Proteomes" id="UP000009874">
    <property type="component" value="Unassembled WGS sequence"/>
</dbReference>
<dbReference type="SUPFAM" id="SSF53756">
    <property type="entry name" value="UDP-Glycosyltransferase/glycogen phosphorylase"/>
    <property type="match status" value="1"/>
</dbReference>
<dbReference type="PANTHER" id="PTHR45947">
    <property type="entry name" value="SULFOQUINOVOSYL TRANSFERASE SQD2"/>
    <property type="match status" value="1"/>
</dbReference>
<dbReference type="RefSeq" id="WP_005671414.1">
    <property type="nucleotide sequence ID" value="NZ_JH992927.1"/>
</dbReference>
<name>K9D8S0_9BURK</name>
<accession>K9D8S0</accession>
<dbReference type="InterPro" id="IPR001296">
    <property type="entry name" value="Glyco_trans_1"/>
</dbReference>
<dbReference type="InterPro" id="IPR050194">
    <property type="entry name" value="Glycosyltransferase_grp1"/>
</dbReference>
<protein>
    <recommendedName>
        <fullName evidence="5">Glycosyl transferase family 1 domain-containing protein</fullName>
    </recommendedName>
</protein>
<dbReference type="GO" id="GO:0016757">
    <property type="term" value="F:glycosyltransferase activity"/>
    <property type="evidence" value="ECO:0007669"/>
    <property type="project" value="InterPro"/>
</dbReference>
<dbReference type="PANTHER" id="PTHR45947:SF3">
    <property type="entry name" value="SULFOQUINOVOSYL TRANSFERASE SQD2"/>
    <property type="match status" value="1"/>
</dbReference>
<feature type="domain" description="Glycosyltransferase subfamily 4-like N-terminal" evidence="2">
    <location>
        <begin position="77"/>
        <end position="201"/>
    </location>
</feature>
<dbReference type="Gene3D" id="3.40.50.2000">
    <property type="entry name" value="Glycogen Phosphorylase B"/>
    <property type="match status" value="2"/>
</dbReference>
<dbReference type="PATRIC" id="fig|883126.3.peg.5195"/>
<evidence type="ECO:0000259" key="2">
    <source>
        <dbReference type="Pfam" id="PF13439"/>
    </source>
</evidence>
<sequence length="408" mass="44781">MTDRVRILCISTMFPNPRMPVHAQFVKQRLDALSRHVDLIVVSPIPWFPGEAYVARYANRSRVPSQFDENAYPTYFPKFFSIPAMLKPLDGVFLAFAVWRFIASHGLKGKFDVLDCHLAFPEGFAGALLSRVLGKPYVVTLRGHDINELHRFPVRRRQVLFALRHCARYVGVAKALVDGAVRLGAPADKGYASANGVDTERFHPTAKDDARRMLGLDCAKRYLLSVSHLVPRKGVDVLLRAHAMLVAAGRSDLSLIVVGKGGEEGDCEAGLRALASDLGIADRVIWAGPVANTELHAWYSAADVFCLASEKEGWPNVILEAMACSTPVVAHRTWGVPEIITGVDLGVLVETREPAAFADAIDLALTRTWSPARLRKYALEHTWNKVAEGLSGHFQAIAKAEAARGSAR</sequence>
<dbReference type="AlphaFoldDB" id="K9D8S0"/>
<dbReference type="EMBL" id="AGZI01000065">
    <property type="protein sequence ID" value="EKU79656.1"/>
    <property type="molecule type" value="Genomic_DNA"/>
</dbReference>
<keyword evidence="4" id="KW-1185">Reference proteome</keyword>
<dbReference type="Pfam" id="PF13439">
    <property type="entry name" value="Glyco_transf_4"/>
    <property type="match status" value="1"/>
</dbReference>
<dbReference type="HOGENOM" id="CLU_009583_2_4_4"/>
<reference evidence="3 4" key="1">
    <citation type="submission" date="2012-09" db="EMBL/GenBank/DDBJ databases">
        <title>The Genome Sequence of Massilia timonae CCUG 45783.</title>
        <authorList>
            <consortium name="The Broad Institute Genome Sequencing Platform"/>
            <person name="Earl A."/>
            <person name="Ward D."/>
            <person name="Feldgarden M."/>
            <person name="Gevers D."/>
            <person name="Huys G."/>
            <person name="Walker B."/>
            <person name="Young S.K."/>
            <person name="Zeng Q."/>
            <person name="Gargeya S."/>
            <person name="Fitzgerald M."/>
            <person name="Haas B."/>
            <person name="Abouelleil A."/>
            <person name="Alvarado L."/>
            <person name="Arachchi H.M."/>
            <person name="Berlin A.M."/>
            <person name="Chapman S.B."/>
            <person name="Goldberg J."/>
            <person name="Griggs A."/>
            <person name="Gujja S."/>
            <person name="Hansen M."/>
            <person name="Howarth C."/>
            <person name="Imamovic A."/>
            <person name="Larimer J."/>
            <person name="McCowen C."/>
            <person name="Montmayeur A."/>
            <person name="Murphy C."/>
            <person name="Neiman D."/>
            <person name="Pearson M."/>
            <person name="Priest M."/>
            <person name="Roberts A."/>
            <person name="Saif S."/>
            <person name="Shea T."/>
            <person name="Sisk P."/>
            <person name="Sykes S."/>
            <person name="Wortman J."/>
            <person name="Nusbaum C."/>
            <person name="Birren B."/>
        </authorList>
    </citation>
    <scope>NUCLEOTIDE SEQUENCE [LARGE SCALE GENOMIC DNA]</scope>
    <source>
        <strain evidence="3 4">CCUG 45783</strain>
    </source>
</reference>
<dbReference type="eggNOG" id="COG0438">
    <property type="taxonomic scope" value="Bacteria"/>
</dbReference>
<evidence type="ECO:0008006" key="5">
    <source>
        <dbReference type="Google" id="ProtNLM"/>
    </source>
</evidence>
<comment type="caution">
    <text evidence="3">The sequence shown here is derived from an EMBL/GenBank/DDBJ whole genome shotgun (WGS) entry which is preliminary data.</text>
</comment>
<evidence type="ECO:0000313" key="4">
    <source>
        <dbReference type="Proteomes" id="UP000009874"/>
    </source>
</evidence>
<dbReference type="Pfam" id="PF00534">
    <property type="entry name" value="Glycos_transf_1"/>
    <property type="match status" value="1"/>
</dbReference>
<evidence type="ECO:0000313" key="3">
    <source>
        <dbReference type="EMBL" id="EKU79656.1"/>
    </source>
</evidence>